<sequence>MHAYVVHQPADRVVESEGTTLGIEESQGADAEDFKELFLGSPGESAEERAARTSAARDVLEELRDQSDADEFARLNARYAAKLSSLAAMRSRAHAQQDRQAGRAA</sequence>
<accession>A0ABP3JRX3</accession>
<evidence type="ECO:0000313" key="1">
    <source>
        <dbReference type="EMBL" id="GAA0462580.1"/>
    </source>
</evidence>
<name>A0ABP3JRX3_9ACTN</name>
<gene>
    <name evidence="1" type="ORF">GCM10009544_26330</name>
</gene>
<reference evidence="2" key="1">
    <citation type="journal article" date="2019" name="Int. J. Syst. Evol. Microbiol.">
        <title>The Global Catalogue of Microorganisms (GCM) 10K type strain sequencing project: providing services to taxonomists for standard genome sequencing and annotation.</title>
        <authorList>
            <consortium name="The Broad Institute Genomics Platform"/>
            <consortium name="The Broad Institute Genome Sequencing Center for Infectious Disease"/>
            <person name="Wu L."/>
            <person name="Ma J."/>
        </authorList>
    </citation>
    <scope>NUCLEOTIDE SEQUENCE [LARGE SCALE GENOMIC DNA]</scope>
    <source>
        <strain evidence="2">JCM 10649</strain>
    </source>
</reference>
<dbReference type="EMBL" id="BAAAHB010000023">
    <property type="protein sequence ID" value="GAA0462580.1"/>
    <property type="molecule type" value="Genomic_DNA"/>
</dbReference>
<dbReference type="Proteomes" id="UP001499895">
    <property type="component" value="Unassembled WGS sequence"/>
</dbReference>
<proteinExistence type="predicted"/>
<keyword evidence="2" id="KW-1185">Reference proteome</keyword>
<organism evidence="1 2">
    <name type="scientific">Streptomyces stramineus</name>
    <dbReference type="NCBI Taxonomy" id="173861"/>
    <lineage>
        <taxon>Bacteria</taxon>
        <taxon>Bacillati</taxon>
        <taxon>Actinomycetota</taxon>
        <taxon>Actinomycetes</taxon>
        <taxon>Kitasatosporales</taxon>
        <taxon>Streptomycetaceae</taxon>
        <taxon>Streptomyces</taxon>
    </lineage>
</organism>
<protein>
    <submittedName>
        <fullName evidence="1">Uncharacterized protein</fullName>
    </submittedName>
</protein>
<dbReference type="RefSeq" id="WP_344089763.1">
    <property type="nucleotide sequence ID" value="NZ_BAAAHB010000023.1"/>
</dbReference>
<comment type="caution">
    <text evidence="1">The sequence shown here is derived from an EMBL/GenBank/DDBJ whole genome shotgun (WGS) entry which is preliminary data.</text>
</comment>
<evidence type="ECO:0000313" key="2">
    <source>
        <dbReference type="Proteomes" id="UP001499895"/>
    </source>
</evidence>